<dbReference type="RefSeq" id="YP_009243885.1">
    <property type="nucleotide sequence ID" value="NC_029857.1"/>
</dbReference>
<accession>A0A141SCV9</accession>
<dbReference type="AlphaFoldDB" id="A0A141SCV9"/>
<proteinExistence type="predicted"/>
<evidence type="ECO:0000313" key="1">
    <source>
        <dbReference type="EMBL" id="AMK96127.1"/>
    </source>
</evidence>
<reference evidence="1" key="1">
    <citation type="submission" date="2015-07" db="EMBL/GenBank/DDBJ databases">
        <title>Reconstructing the complex evolutionary history of mobile plasmids in red algal genomes.</title>
        <authorList>
            <person name="Lee J."/>
            <person name="Kim K.M."/>
            <person name="Yang E.C."/>
            <person name="Miller K.A."/>
            <person name="Boo S.M."/>
            <person name="Bhattacharya D."/>
            <person name="Yoon H.S."/>
        </authorList>
    </citation>
    <scope>NUCLEOTIDE SEQUENCE</scope>
</reference>
<keyword evidence="1" id="KW-0934">Plastid</keyword>
<sequence length="64" mass="7307">MLGEIVMQLLNNEYNLGNNELLIEKTIGWSSACLDSTIDYYIDCNSTDEKIDNHEENPQEKANV</sequence>
<geneLocation type="plastid" evidence="1"/>
<organism evidence="1">
    <name type="scientific">Sporolithon durum</name>
    <dbReference type="NCBI Taxonomy" id="48970"/>
    <lineage>
        <taxon>Eukaryota</taxon>
        <taxon>Rhodophyta</taxon>
        <taxon>Florideophyceae</taxon>
        <taxon>Corallinophycidae</taxon>
        <taxon>Sporolithales</taxon>
        <taxon>Sporolithaceae</taxon>
        <taxon>Sporolithon</taxon>
    </lineage>
</organism>
<dbReference type="GeneID" id="27215574"/>
<dbReference type="EMBL" id="KT266785">
    <property type="protein sequence ID" value="AMK96127.1"/>
    <property type="molecule type" value="Genomic_DNA"/>
</dbReference>
<protein>
    <submittedName>
        <fullName evidence="1">Uncharacterized protein</fullName>
    </submittedName>
</protein>
<name>A0A141SCV9_9FLOR</name>
<gene>
    <name evidence="1" type="primary">ORF65</name>
    <name evidence="1" type="ORF">Sdur_072</name>
</gene>